<gene>
    <name evidence="1" type="ORF">B9G79_12255</name>
</gene>
<evidence type="ECO:0000313" key="1">
    <source>
        <dbReference type="EMBL" id="ASD65509.1"/>
    </source>
</evidence>
<dbReference type="OrthoDB" id="5288261at2"/>
<sequence length="759" mass="84041">MAMACLRPADCSDQVKKLQTQLQWNCELEIKSQNCAKLAEEHPDWAPLMRKCDLPSQCQQQKEYAQQKALACLRGYKNAMVDLGVSLKDMTVSLAGLVEDSWESIKKNNRERAAFLKQCNTSLSCKKDLVKDDHRYNKLSDEEVNKLPATFLYVQAQDMKAYMASLERVRPKPYVPIAERARDDTTMTPEQSQKLESLMTIAGSKIKEQYGRYMCYNALAREELECYAIGSVVDPTLLAGYFVKGARAATAAGRLLKAEKEVHAGAEVAAGSAKVSRSELTGRYISYSPTSVEQNTAWIARAEKGADAKVTFLDVENSQMKYLNDSLKDKNLVTGLTNYHKELLFDNIKELEAANPGLVIDKYSDFKSSRFAFSGKVPKDIEEQLEKVFDKTNAEFNKKLKESDALKPGTKTEDWFRAGIGNSADEANMAARYSRQLDKNEVQSFRKDGLKTTMQQKIMSLEKQRQELRTEVAGTSMVDGRTFDQDVFDIVRKGKGDTAQVQQALKNRYALSDISTGTVKKLQSYVTATDEFSPGIYIAKREIAHLNAAEQGGLSVDIIGLGSANLKGTAEALASSSNVNKALESTRAAEKAVTKKFNDQKKQFEDVLTRAVPAGKLKSLCSGDDCVAVAVKPLNQAEKQDILKGLANTDYSGTYRLAFIPDGVKNVSSRNALANHGESVEKILRQSLGSEMEPRKLKGLTFGVDMRTQNLNEGSVKLLMGEANGVTLTAHERKRIQEAFKAAIQKFNASSSTNYNALP</sequence>
<accession>A0A1Z3NDF5</accession>
<name>A0A1Z3NDF5_BDEBC</name>
<dbReference type="AlphaFoldDB" id="A0A1Z3NDF5"/>
<dbReference type="Proteomes" id="UP000197003">
    <property type="component" value="Chromosome"/>
</dbReference>
<dbReference type="EMBL" id="CP020946">
    <property type="protein sequence ID" value="ASD65509.1"/>
    <property type="molecule type" value="Genomic_DNA"/>
</dbReference>
<protein>
    <submittedName>
        <fullName evidence="1">Uncharacterized protein</fullName>
    </submittedName>
</protein>
<organism evidence="1 2">
    <name type="scientific">Bdellovibrio bacteriovorus</name>
    <dbReference type="NCBI Taxonomy" id="959"/>
    <lineage>
        <taxon>Bacteria</taxon>
        <taxon>Pseudomonadati</taxon>
        <taxon>Bdellovibrionota</taxon>
        <taxon>Bdellovibrionia</taxon>
        <taxon>Bdellovibrionales</taxon>
        <taxon>Pseudobdellovibrionaceae</taxon>
        <taxon>Bdellovibrio</taxon>
    </lineage>
</organism>
<reference evidence="1 2" key="1">
    <citation type="submission" date="2017-04" db="EMBL/GenBank/DDBJ databases">
        <title>Whole genome sequence of Bdellovibrio bacteriovorus strain SSB218315.</title>
        <authorList>
            <person name="Oyedara O."/>
            <person name="Rodriguez-Perez M.A."/>
        </authorList>
    </citation>
    <scope>NUCLEOTIDE SEQUENCE [LARGE SCALE GENOMIC DNA]</scope>
    <source>
        <strain evidence="1 2">SSB218315</strain>
    </source>
</reference>
<evidence type="ECO:0000313" key="2">
    <source>
        <dbReference type="Proteomes" id="UP000197003"/>
    </source>
</evidence>
<proteinExistence type="predicted"/>